<keyword evidence="5 7" id="KW-1133">Transmembrane helix</keyword>
<proteinExistence type="inferred from homology"/>
<dbReference type="GO" id="GO:0005886">
    <property type="term" value="C:plasma membrane"/>
    <property type="evidence" value="ECO:0007669"/>
    <property type="project" value="UniProtKB-SubCell"/>
</dbReference>
<feature type="transmembrane region" description="Helical" evidence="7">
    <location>
        <begin position="145"/>
        <end position="166"/>
    </location>
</feature>
<feature type="domain" description="EamA" evidence="8">
    <location>
        <begin position="147"/>
        <end position="283"/>
    </location>
</feature>
<feature type="transmembrane region" description="Helical" evidence="7">
    <location>
        <begin position="92"/>
        <end position="113"/>
    </location>
</feature>
<feature type="transmembrane region" description="Helical" evidence="7">
    <location>
        <begin position="245"/>
        <end position="262"/>
    </location>
</feature>
<comment type="similarity">
    <text evidence="2">Belongs to the EamA transporter family.</text>
</comment>
<feature type="transmembrane region" description="Helical" evidence="7">
    <location>
        <begin position="212"/>
        <end position="233"/>
    </location>
</feature>
<feature type="transmembrane region" description="Helical" evidence="7">
    <location>
        <begin position="66"/>
        <end position="86"/>
    </location>
</feature>
<organism evidence="9 10">
    <name type="scientific">Oceanobacillus oncorhynchi</name>
    <dbReference type="NCBI Taxonomy" id="545501"/>
    <lineage>
        <taxon>Bacteria</taxon>
        <taxon>Bacillati</taxon>
        <taxon>Bacillota</taxon>
        <taxon>Bacilli</taxon>
        <taxon>Bacillales</taxon>
        <taxon>Bacillaceae</taxon>
        <taxon>Oceanobacillus</taxon>
    </lineage>
</organism>
<dbReference type="Gene3D" id="1.10.3730.20">
    <property type="match status" value="1"/>
</dbReference>
<feature type="transmembrane region" description="Helical" evidence="7">
    <location>
        <begin position="31"/>
        <end position="54"/>
    </location>
</feature>
<feature type="domain" description="EamA" evidence="8">
    <location>
        <begin position="4"/>
        <end position="136"/>
    </location>
</feature>
<keyword evidence="4 7" id="KW-0812">Transmembrane</keyword>
<dbReference type="PANTHER" id="PTHR32322:SF18">
    <property type="entry name" value="S-ADENOSYLMETHIONINE_S-ADENOSYLHOMOCYSTEINE TRANSPORTER"/>
    <property type="match status" value="1"/>
</dbReference>
<reference evidence="9 10" key="1">
    <citation type="submission" date="2014-11" db="EMBL/GenBank/DDBJ databases">
        <authorList>
            <person name="Urmite Genomes Urmite Genomes"/>
        </authorList>
    </citation>
    <scope>NUCLEOTIDE SEQUENCE [LARGE SCALE GENOMIC DNA]</scope>
    <source>
        <strain evidence="9 10">Oc5</strain>
    </source>
</reference>
<name>A0A0A1MSC8_9BACI</name>
<keyword evidence="10" id="KW-1185">Reference proteome</keyword>
<dbReference type="Proteomes" id="UP000040453">
    <property type="component" value="Unassembled WGS sequence"/>
</dbReference>
<dbReference type="RefSeq" id="WP_042532546.1">
    <property type="nucleotide sequence ID" value="NZ_CAXOIH010000020.1"/>
</dbReference>
<evidence type="ECO:0000313" key="9">
    <source>
        <dbReference type="EMBL" id="CEI82599.1"/>
    </source>
</evidence>
<dbReference type="InterPro" id="IPR050638">
    <property type="entry name" value="AA-Vitamin_Transporters"/>
</dbReference>
<comment type="subcellular location">
    <subcellularLocation>
        <location evidence="1">Cell membrane</location>
        <topology evidence="1">Multi-pass membrane protein</topology>
    </subcellularLocation>
</comment>
<evidence type="ECO:0000256" key="2">
    <source>
        <dbReference type="ARBA" id="ARBA00007362"/>
    </source>
</evidence>
<sequence length="302" mass="33430">MKKIHILLFIVMLFWGFNLSAIKVLVTDIDPILVTALRIFVAGAAVLLICLFMGHFRWPNKKEWKVILYVGIFNVVLHHTLLSVGLKYTSGVNSSLILGTGPLLTVLLAILLLKQRVPKLRLFGFVLGFAGIFLTTSSGGGFHSIAIGDVIVFFAVLVQAFSFILIGKYHDDFDSILSTGFMLFIGSGFIFLTSQLFDNQVSDLTQLFSWKLGLVFLFSSLLCTAFGHIIYNLAIKQVGPAETTLFMNLNTLFAIVGSVLFLNESLTLFHIIGFVFILCGIFVGTGTLEYILLKRRGKFVAK</sequence>
<feature type="transmembrane region" description="Helical" evidence="7">
    <location>
        <begin position="120"/>
        <end position="139"/>
    </location>
</feature>
<feature type="transmembrane region" description="Helical" evidence="7">
    <location>
        <begin position="268"/>
        <end position="293"/>
    </location>
</feature>
<dbReference type="InterPro" id="IPR000620">
    <property type="entry name" value="EamA_dom"/>
</dbReference>
<keyword evidence="6 7" id="KW-0472">Membrane</keyword>
<evidence type="ECO:0000259" key="8">
    <source>
        <dbReference type="Pfam" id="PF00892"/>
    </source>
</evidence>
<dbReference type="AlphaFoldDB" id="A0A0A1MSC8"/>
<evidence type="ECO:0000256" key="1">
    <source>
        <dbReference type="ARBA" id="ARBA00004651"/>
    </source>
</evidence>
<protein>
    <submittedName>
        <fullName evidence="9">Putative DMT superfamily transporter inner membrane protein</fullName>
    </submittedName>
</protein>
<accession>A0A0A1MSC8</accession>
<dbReference type="PANTHER" id="PTHR32322">
    <property type="entry name" value="INNER MEMBRANE TRANSPORTER"/>
    <property type="match status" value="1"/>
</dbReference>
<feature type="transmembrane region" description="Helical" evidence="7">
    <location>
        <begin position="173"/>
        <end position="192"/>
    </location>
</feature>
<gene>
    <name evidence="9" type="ORF">BN997_02482</name>
</gene>
<evidence type="ECO:0000256" key="3">
    <source>
        <dbReference type="ARBA" id="ARBA00022475"/>
    </source>
</evidence>
<dbReference type="InterPro" id="IPR037185">
    <property type="entry name" value="EmrE-like"/>
</dbReference>
<evidence type="ECO:0000256" key="7">
    <source>
        <dbReference type="SAM" id="Phobius"/>
    </source>
</evidence>
<dbReference type="OrthoDB" id="4529062at2"/>
<evidence type="ECO:0000313" key="10">
    <source>
        <dbReference type="Proteomes" id="UP000040453"/>
    </source>
</evidence>
<evidence type="ECO:0000256" key="4">
    <source>
        <dbReference type="ARBA" id="ARBA00022692"/>
    </source>
</evidence>
<dbReference type="Pfam" id="PF00892">
    <property type="entry name" value="EamA"/>
    <property type="match status" value="2"/>
</dbReference>
<keyword evidence="3" id="KW-1003">Cell membrane</keyword>
<evidence type="ECO:0000256" key="6">
    <source>
        <dbReference type="ARBA" id="ARBA00023136"/>
    </source>
</evidence>
<evidence type="ECO:0000256" key="5">
    <source>
        <dbReference type="ARBA" id="ARBA00022989"/>
    </source>
</evidence>
<dbReference type="EMBL" id="CDGG01000001">
    <property type="protein sequence ID" value="CEI82599.1"/>
    <property type="molecule type" value="Genomic_DNA"/>
</dbReference>
<dbReference type="STRING" id="545501.BN997_02482"/>
<dbReference type="SUPFAM" id="SSF103481">
    <property type="entry name" value="Multidrug resistance efflux transporter EmrE"/>
    <property type="match status" value="2"/>
</dbReference>